<dbReference type="EMBL" id="MH616963">
    <property type="protein sequence ID" value="AXH74525.1"/>
    <property type="molecule type" value="Genomic_DNA"/>
</dbReference>
<protein>
    <submittedName>
        <fullName evidence="1">Uncharacterized protein</fullName>
    </submittedName>
</protein>
<sequence length="114" mass="13645">MNDIVKYEIINPIADKSKPYYRSGTLYIPIETKYKYFLETRVLDENGYTQYYFLFGKEKFNKHCRKCQSDSYGKIKLRPKGEIKEYIHDTCKSDGNIELEYIESTDTYDVFMVL</sequence>
<name>A0A345MT25_9CAUD</name>
<organism evidence="1 2">
    <name type="scientific">crAssphage sp. isolate ctbg_1</name>
    <dbReference type="NCBI Taxonomy" id="2989854"/>
    <lineage>
        <taxon>Viruses</taxon>
        <taxon>Duplodnaviria</taxon>
        <taxon>Heunggongvirae</taxon>
        <taxon>Uroviricota</taxon>
        <taxon>Caudoviricetes</taxon>
        <taxon>Crassvirales</taxon>
        <taxon>Intestiviridae</taxon>
        <taxon>Crudevirinae</taxon>
        <taxon>Whopevirus</taxon>
        <taxon>Whopevirus animalis</taxon>
    </lineage>
</organism>
<dbReference type="GeneID" id="76971880"/>
<accession>A0A345MT25</accession>
<reference evidence="1 2" key="1">
    <citation type="submission" date="2018-07" db="EMBL/GenBank/DDBJ databases">
        <title>Uncovering a Universe of Circular DNA Viruses in Animal Metagenomes.</title>
        <authorList>
            <person name="Tisza M."/>
            <person name="Buck C."/>
            <person name="Pastrana D."/>
            <person name="Welch N."/>
            <person name="Peretti A."/>
        </authorList>
    </citation>
    <scope>NUCLEOTIDE SEQUENCE [LARGE SCALE GENOMIC DNA]</scope>
    <source>
        <strain evidence="1">Ctbg_1</strain>
    </source>
</reference>
<dbReference type="RefSeq" id="YP_010097677.1">
    <property type="nucleotide sequence ID" value="NC_055760.1"/>
</dbReference>
<proteinExistence type="predicted"/>
<dbReference type="Proteomes" id="UP000257554">
    <property type="component" value="Segment"/>
</dbReference>
<evidence type="ECO:0000313" key="1">
    <source>
        <dbReference type="EMBL" id="AXH74525.1"/>
    </source>
</evidence>
<keyword evidence="2" id="KW-1185">Reference proteome</keyword>
<evidence type="ECO:0000313" key="2">
    <source>
        <dbReference type="Proteomes" id="UP000257554"/>
    </source>
</evidence>